<comment type="caution">
    <text evidence="3">The sequence shown here is derived from an EMBL/GenBank/DDBJ whole genome shotgun (WGS) entry which is preliminary data.</text>
</comment>
<dbReference type="InterPro" id="IPR036047">
    <property type="entry name" value="F-box-like_dom_sf"/>
</dbReference>
<dbReference type="EMBL" id="JAUKTV010000002">
    <property type="protein sequence ID" value="KAK0744635.1"/>
    <property type="molecule type" value="Genomic_DNA"/>
</dbReference>
<evidence type="ECO:0000256" key="1">
    <source>
        <dbReference type="SAM" id="MobiDB-lite"/>
    </source>
</evidence>
<accession>A0AA40ESJ4</accession>
<dbReference type="Pfam" id="PF12937">
    <property type="entry name" value="F-box-like"/>
    <property type="match status" value="1"/>
</dbReference>
<name>A0AA40ESJ4_9PEZI</name>
<reference evidence="3" key="1">
    <citation type="submission" date="2023-06" db="EMBL/GenBank/DDBJ databases">
        <title>Genome-scale phylogeny and comparative genomics of the fungal order Sordariales.</title>
        <authorList>
            <consortium name="Lawrence Berkeley National Laboratory"/>
            <person name="Hensen N."/>
            <person name="Bonometti L."/>
            <person name="Westerberg I."/>
            <person name="Brannstrom I.O."/>
            <person name="Guillou S."/>
            <person name="Cros-Aarteil S."/>
            <person name="Calhoun S."/>
            <person name="Haridas S."/>
            <person name="Kuo A."/>
            <person name="Mondo S."/>
            <person name="Pangilinan J."/>
            <person name="Riley R."/>
            <person name="Labutti K."/>
            <person name="Andreopoulos B."/>
            <person name="Lipzen A."/>
            <person name="Chen C."/>
            <person name="Yanf M."/>
            <person name="Daum C."/>
            <person name="Ng V."/>
            <person name="Clum A."/>
            <person name="Steindorff A."/>
            <person name="Ohm R."/>
            <person name="Martin F."/>
            <person name="Silar P."/>
            <person name="Natvig D."/>
            <person name="Lalanne C."/>
            <person name="Gautier V."/>
            <person name="Ament-Velasquez S.L."/>
            <person name="Kruys A."/>
            <person name="Hutchinson M.I."/>
            <person name="Powell A.J."/>
            <person name="Barry K."/>
            <person name="Miller A.N."/>
            <person name="Grigoriev I.V."/>
            <person name="Debuchy R."/>
            <person name="Gladieux P."/>
            <person name="Thoren M.H."/>
            <person name="Johannesson H."/>
        </authorList>
    </citation>
    <scope>NUCLEOTIDE SEQUENCE</scope>
    <source>
        <strain evidence="3">CBS 540.89</strain>
    </source>
</reference>
<dbReference type="SUPFAM" id="SSF52047">
    <property type="entry name" value="RNI-like"/>
    <property type="match status" value="1"/>
</dbReference>
<evidence type="ECO:0000313" key="4">
    <source>
        <dbReference type="Proteomes" id="UP001172159"/>
    </source>
</evidence>
<evidence type="ECO:0000259" key="2">
    <source>
        <dbReference type="PROSITE" id="PS50181"/>
    </source>
</evidence>
<sequence>MFDRLPVELLDNITKGLPIKDLKSLSLASKLFYAVCAHKLWNSICINIPRVKGKKSLFDINRVDHCASALQSAEPALHNARNLVFRRDLRWTSWAILGLVERQTEEHSEEATDETPDVPCFHRQPDPESNSAARDGRNKLPVDDMHRLARMATSVIELIPKDQLDSFSWDLATCIPDSVLGALFAKQPRLTSLRLTTDASCCTPGGQVSIPFRHLTQISWRGPSSTLLGSLQEMLEKNREHLAELEIGLHRYIVTVDDADSDREDDWYDGDGDHPLLDRDNVTLTPFSQVLPKARPVFPSLTVLSLSNVSLGGKMREAIDISALKSLTIRNCPMWDQFLKRHAEAETPVCLETLEIKAEDDDKEDFGICQFLVTFCGLKELFLEFSRPVHYSGTLIEDSETNPLWDVIAENHFTLKKLVVHQRGREPGLQACRLETMDYHFDAQHLEMPQLARDEWKLDPSTHPMAALELECLGMPYDVTRNLESLREMLEPCTSKSTLKLLHLRQTGSDFKCRGSRAMTYPRGQYMYGYSHCREHIYTVFPPHDLEGMLLPAFASFLDWAFGPTGIISLEVVAFGDFAHGRNGWALHNLFVCRSSLDKKYRVFDARDRANEHEWIDTRHKYRNFLESCPVAPLVDACQWQGYTTMIYGF</sequence>
<dbReference type="PROSITE" id="PS50181">
    <property type="entry name" value="FBOX"/>
    <property type="match status" value="1"/>
</dbReference>
<evidence type="ECO:0000313" key="3">
    <source>
        <dbReference type="EMBL" id="KAK0744635.1"/>
    </source>
</evidence>
<dbReference type="Proteomes" id="UP001172159">
    <property type="component" value="Unassembled WGS sequence"/>
</dbReference>
<dbReference type="SUPFAM" id="SSF81383">
    <property type="entry name" value="F-box domain"/>
    <property type="match status" value="1"/>
</dbReference>
<dbReference type="AlphaFoldDB" id="A0AA40ESJ4"/>
<feature type="domain" description="F-box" evidence="2">
    <location>
        <begin position="1"/>
        <end position="44"/>
    </location>
</feature>
<proteinExistence type="predicted"/>
<feature type="region of interest" description="Disordered" evidence="1">
    <location>
        <begin position="105"/>
        <end position="139"/>
    </location>
</feature>
<keyword evidence="4" id="KW-1185">Reference proteome</keyword>
<protein>
    <recommendedName>
        <fullName evidence="2">F-box domain-containing protein</fullName>
    </recommendedName>
</protein>
<organism evidence="3 4">
    <name type="scientific">Apiosordaria backusii</name>
    <dbReference type="NCBI Taxonomy" id="314023"/>
    <lineage>
        <taxon>Eukaryota</taxon>
        <taxon>Fungi</taxon>
        <taxon>Dikarya</taxon>
        <taxon>Ascomycota</taxon>
        <taxon>Pezizomycotina</taxon>
        <taxon>Sordariomycetes</taxon>
        <taxon>Sordariomycetidae</taxon>
        <taxon>Sordariales</taxon>
        <taxon>Lasiosphaeriaceae</taxon>
        <taxon>Apiosordaria</taxon>
    </lineage>
</organism>
<dbReference type="InterPro" id="IPR001810">
    <property type="entry name" value="F-box_dom"/>
</dbReference>
<gene>
    <name evidence="3" type="ORF">B0T21DRAFT_389915</name>
</gene>